<dbReference type="InterPro" id="IPR023393">
    <property type="entry name" value="START-like_dom_sf"/>
</dbReference>
<dbReference type="AlphaFoldDB" id="A0A8J6N2W4"/>
<evidence type="ECO:0000313" key="2">
    <source>
        <dbReference type="Proteomes" id="UP000650524"/>
    </source>
</evidence>
<sequence>MISLGLNLIVHKSIGIVWDFLNNIEAVASCVPTMAKYQLIDDDTLRCDLRLKLGLIPLESKAEVKITRREENRCLKIEGRTEAGDSLKRFGKLKRDTITHLKIAIGFQQVGPKETLIDFQLRAQAEGQLKRVYDSIIRGQREKMERQFIANLELRLGVKTFVQARKQDSDRPVCM</sequence>
<dbReference type="SUPFAM" id="SSF55961">
    <property type="entry name" value="Bet v1-like"/>
    <property type="match status" value="1"/>
</dbReference>
<dbReference type="Pfam" id="PF06240">
    <property type="entry name" value="COXG"/>
    <property type="match status" value="1"/>
</dbReference>
<gene>
    <name evidence="1" type="ORF">H8E19_13850</name>
</gene>
<name>A0A8J6N2W4_9DELT</name>
<protein>
    <recommendedName>
        <fullName evidence="3">SRPBCC family protein</fullName>
    </recommendedName>
</protein>
<comment type="caution">
    <text evidence="1">The sequence shown here is derived from an EMBL/GenBank/DDBJ whole genome shotgun (WGS) entry which is preliminary data.</text>
</comment>
<accession>A0A8J6N2W4</accession>
<organism evidence="1 2">
    <name type="scientific">Candidatus Desulfacyla euxinica</name>
    <dbReference type="NCBI Taxonomy" id="2841693"/>
    <lineage>
        <taxon>Bacteria</taxon>
        <taxon>Deltaproteobacteria</taxon>
        <taxon>Candidatus Desulfacyla</taxon>
    </lineage>
</organism>
<dbReference type="Gene3D" id="3.30.530.20">
    <property type="match status" value="1"/>
</dbReference>
<proteinExistence type="predicted"/>
<reference evidence="1 2" key="1">
    <citation type="submission" date="2020-08" db="EMBL/GenBank/DDBJ databases">
        <title>Bridging the membrane lipid divide: bacteria of the FCB group superphylum have the potential to synthesize archaeal ether lipids.</title>
        <authorList>
            <person name="Villanueva L."/>
            <person name="Von Meijenfeldt F.A.B."/>
            <person name="Westbye A.B."/>
            <person name="Yadav S."/>
            <person name="Hopmans E.C."/>
            <person name="Dutilh B.E."/>
            <person name="Sinninghe Damste J.S."/>
        </authorList>
    </citation>
    <scope>NUCLEOTIDE SEQUENCE [LARGE SCALE GENOMIC DNA]</scope>
    <source>
        <strain evidence="1">NIOZ-UU27</strain>
    </source>
</reference>
<dbReference type="Proteomes" id="UP000650524">
    <property type="component" value="Unassembled WGS sequence"/>
</dbReference>
<evidence type="ECO:0000313" key="1">
    <source>
        <dbReference type="EMBL" id="MBC8178484.1"/>
    </source>
</evidence>
<dbReference type="EMBL" id="JACNJD010000283">
    <property type="protein sequence ID" value="MBC8178484.1"/>
    <property type="molecule type" value="Genomic_DNA"/>
</dbReference>
<evidence type="ECO:0008006" key="3">
    <source>
        <dbReference type="Google" id="ProtNLM"/>
    </source>
</evidence>
<dbReference type="InterPro" id="IPR010419">
    <property type="entry name" value="CO_DH_gsu"/>
</dbReference>